<dbReference type="InterPro" id="IPR042070">
    <property type="entry name" value="PucR_C-HTH_sf"/>
</dbReference>
<dbReference type="AlphaFoldDB" id="A0A285L5Y8"/>
<dbReference type="Pfam" id="PF13556">
    <property type="entry name" value="HTH_30"/>
    <property type="match status" value="1"/>
</dbReference>
<dbReference type="InterPro" id="IPR051448">
    <property type="entry name" value="CdaR-like_regulators"/>
</dbReference>
<evidence type="ECO:0000259" key="2">
    <source>
        <dbReference type="Pfam" id="PF14361"/>
    </source>
</evidence>
<protein>
    <submittedName>
        <fullName evidence="3">PucR C-terminal helix-turn-helix domain-containing protein</fullName>
    </submittedName>
</protein>
<dbReference type="Gene3D" id="1.10.10.2840">
    <property type="entry name" value="PucR C-terminal helix-turn-helix domain"/>
    <property type="match status" value="1"/>
</dbReference>
<name>A0A285L5Y8_9NOCA</name>
<dbReference type="RefSeq" id="WP_097244259.1">
    <property type="nucleotide sequence ID" value="NZ_OBEG01000001.1"/>
</dbReference>
<organism evidence="3 4">
    <name type="scientific">Nocardia amikacinitolerans</name>
    <dbReference type="NCBI Taxonomy" id="756689"/>
    <lineage>
        <taxon>Bacteria</taxon>
        <taxon>Bacillati</taxon>
        <taxon>Actinomycetota</taxon>
        <taxon>Actinomycetes</taxon>
        <taxon>Mycobacteriales</taxon>
        <taxon>Nocardiaceae</taxon>
        <taxon>Nocardia</taxon>
    </lineage>
</organism>
<reference evidence="3 4" key="1">
    <citation type="submission" date="2017-09" db="EMBL/GenBank/DDBJ databases">
        <authorList>
            <person name="Ehlers B."/>
            <person name="Leendertz F.H."/>
        </authorList>
    </citation>
    <scope>NUCLEOTIDE SEQUENCE [LARGE SCALE GENOMIC DNA]</scope>
    <source>
        <strain evidence="3 4">DSM 45537</strain>
    </source>
</reference>
<feature type="domain" description="PucR C-terminal helix-turn-helix" evidence="1">
    <location>
        <begin position="309"/>
        <end position="364"/>
    </location>
</feature>
<dbReference type="OrthoDB" id="33973at2"/>
<dbReference type="STRING" id="1379680.GCA_001612615_01445"/>
<proteinExistence type="predicted"/>
<dbReference type="InterPro" id="IPR025751">
    <property type="entry name" value="RsbRD_N_dom"/>
</dbReference>
<evidence type="ECO:0000259" key="1">
    <source>
        <dbReference type="Pfam" id="PF13556"/>
    </source>
</evidence>
<gene>
    <name evidence="3" type="ORF">SAMN04244553_1614</name>
</gene>
<dbReference type="Proteomes" id="UP000219565">
    <property type="component" value="Unassembled WGS sequence"/>
</dbReference>
<evidence type="ECO:0000313" key="4">
    <source>
        <dbReference type="Proteomes" id="UP000219565"/>
    </source>
</evidence>
<dbReference type="PANTHER" id="PTHR33744">
    <property type="entry name" value="CARBOHYDRATE DIACID REGULATOR"/>
    <property type="match status" value="1"/>
</dbReference>
<evidence type="ECO:0000313" key="3">
    <source>
        <dbReference type="EMBL" id="SNY79477.1"/>
    </source>
</evidence>
<dbReference type="EMBL" id="OBEG01000001">
    <property type="protein sequence ID" value="SNY79477.1"/>
    <property type="molecule type" value="Genomic_DNA"/>
</dbReference>
<keyword evidence="4" id="KW-1185">Reference proteome</keyword>
<sequence>MSSRPTSAERLVVARVRQRAPELVDRVVARARAEMAAYASLPAATIAASTSSVVVRLLDALHDGHPLTSCDLAAVREFGETRARQGISLADIQNGWRIAVREIFAELTEAAAVTGVADRTLLRLTPALLDLVDAAVVPYSVGHRDVEIAAARHDEQFRAEFTRAALLGTLGPGDLRIRAQQLGVDPEAEYRAYRARAETPLDSAASLPTSGFVTTVDGDIAGFVEKSRSPVVGGVVGLGPPTRLEDLARSFRLAGRVLTTAQMFGRTGTVDLDSVGVLPAIAADTDLGAELVRRYLASLGGGESARTIIDTVESYLDTGLRVEATAERLVVHPNTVRYRLSRFEELTGADLRAAHTALEVWWAIQFRKSQHPGERRSSRG</sequence>
<dbReference type="PANTHER" id="PTHR33744:SF1">
    <property type="entry name" value="DNA-BINDING TRANSCRIPTIONAL ACTIVATOR ADER"/>
    <property type="match status" value="1"/>
</dbReference>
<feature type="domain" description="RsbT co-antagonist protein RsbRD N-terminal" evidence="2">
    <location>
        <begin position="21"/>
        <end position="156"/>
    </location>
</feature>
<accession>A0A285L5Y8</accession>
<dbReference type="InterPro" id="IPR025736">
    <property type="entry name" value="PucR_C-HTH_dom"/>
</dbReference>
<dbReference type="Pfam" id="PF14361">
    <property type="entry name" value="RsbRD_N"/>
    <property type="match status" value="1"/>
</dbReference>